<dbReference type="AlphaFoldDB" id="A0AAW0P5E9"/>
<name>A0AAW0P5E9_9GOBI</name>
<evidence type="ECO:0000256" key="1">
    <source>
        <dbReference type="ARBA" id="ARBA00023157"/>
    </source>
</evidence>
<keyword evidence="4" id="KW-1185">Reference proteome</keyword>
<dbReference type="PANTHER" id="PTHR23037">
    <property type="entry name" value="CYTOKINE RECEPTOR"/>
    <property type="match status" value="1"/>
</dbReference>
<accession>A0AAW0P5E9</accession>
<dbReference type="Proteomes" id="UP001460270">
    <property type="component" value="Unassembled WGS sequence"/>
</dbReference>
<evidence type="ECO:0000313" key="3">
    <source>
        <dbReference type="EMBL" id="KAK7910136.1"/>
    </source>
</evidence>
<dbReference type="PANTHER" id="PTHR23037:SF35">
    <property type="entry name" value="FIBRONECTIN TYPE-III DOMAIN-CONTAINING PROTEIN"/>
    <property type="match status" value="1"/>
</dbReference>
<dbReference type="GO" id="GO:0004896">
    <property type="term" value="F:cytokine receptor activity"/>
    <property type="evidence" value="ECO:0007669"/>
    <property type="project" value="TreeGrafter"/>
</dbReference>
<feature type="transmembrane region" description="Helical" evidence="2">
    <location>
        <begin position="277"/>
        <end position="300"/>
    </location>
</feature>
<sequence length="361" mass="41027">METQLNAPTNLNVKWINPLAVKLSWSWRPSQNCDVRFRVRVNGTEKVPQNSTATHLLISLLTESSSKWILSVRATCGWNRESPETQLVVEAPKPRAELIDFRCYWSEAALNCSWTRNPKFSPLSLSYIECGGFESCLDQKFQHCDQADLRGERPFCIFKGNFLQKELSMVASSPAGTVTFKGPIAFRLPGVNVTENKSNAVLTFEKFDYREKAVYNICYSSCDNPWICSERNEIPCGERCRYKFKYQVRTDQYATLISSDWSEEIHGLCNGSREPDWILLVVIIVPLVLSFFVILSCICFRRHRNIICPDVPDPSALFKEMINNNKGIESKVHTYTPVQEPIEPIIVVPQIPPSSSGPVST</sequence>
<gene>
    <name evidence="3" type="ORF">WMY93_014820</name>
</gene>
<dbReference type="EMBL" id="JBBPFD010000010">
    <property type="protein sequence ID" value="KAK7910136.1"/>
    <property type="molecule type" value="Genomic_DNA"/>
</dbReference>
<keyword evidence="1" id="KW-1015">Disulfide bond</keyword>
<comment type="caution">
    <text evidence="3">The sequence shown here is derived from an EMBL/GenBank/DDBJ whole genome shotgun (WGS) entry which is preliminary data.</text>
</comment>
<evidence type="ECO:0000313" key="4">
    <source>
        <dbReference type="Proteomes" id="UP001460270"/>
    </source>
</evidence>
<organism evidence="3 4">
    <name type="scientific">Mugilogobius chulae</name>
    <name type="common">yellowstripe goby</name>
    <dbReference type="NCBI Taxonomy" id="88201"/>
    <lineage>
        <taxon>Eukaryota</taxon>
        <taxon>Metazoa</taxon>
        <taxon>Chordata</taxon>
        <taxon>Craniata</taxon>
        <taxon>Vertebrata</taxon>
        <taxon>Euteleostomi</taxon>
        <taxon>Actinopterygii</taxon>
        <taxon>Neopterygii</taxon>
        <taxon>Teleostei</taxon>
        <taxon>Neoteleostei</taxon>
        <taxon>Acanthomorphata</taxon>
        <taxon>Gobiaria</taxon>
        <taxon>Gobiiformes</taxon>
        <taxon>Gobioidei</taxon>
        <taxon>Gobiidae</taxon>
        <taxon>Gobionellinae</taxon>
        <taxon>Mugilogobius</taxon>
    </lineage>
</organism>
<evidence type="ECO:0000256" key="2">
    <source>
        <dbReference type="SAM" id="Phobius"/>
    </source>
</evidence>
<dbReference type="GO" id="GO:0009897">
    <property type="term" value="C:external side of plasma membrane"/>
    <property type="evidence" value="ECO:0007669"/>
    <property type="project" value="TreeGrafter"/>
</dbReference>
<keyword evidence="2" id="KW-1133">Transmembrane helix</keyword>
<reference evidence="4" key="1">
    <citation type="submission" date="2024-04" db="EMBL/GenBank/DDBJ databases">
        <title>Salinicola lusitanus LLJ914,a marine bacterium isolated from the Okinawa Trough.</title>
        <authorList>
            <person name="Li J."/>
        </authorList>
    </citation>
    <scope>NUCLEOTIDE SEQUENCE [LARGE SCALE GENOMIC DNA]</scope>
</reference>
<keyword evidence="2" id="KW-0472">Membrane</keyword>
<keyword evidence="2" id="KW-0812">Transmembrane</keyword>
<proteinExistence type="predicted"/>
<protein>
    <submittedName>
        <fullName evidence="3">Uncharacterized protein</fullName>
    </submittedName>
</protein>